<reference evidence="2 3" key="1">
    <citation type="journal article" date="2010" name="Nature">
        <title>Genome sequencing and analysis of the model grass Brachypodium distachyon.</title>
        <authorList>
            <consortium name="International Brachypodium Initiative"/>
        </authorList>
    </citation>
    <scope>NUCLEOTIDE SEQUENCE [LARGE SCALE GENOMIC DNA]</scope>
    <source>
        <strain evidence="2">Bd21</strain>
        <strain evidence="3">cv. Bd21</strain>
    </source>
</reference>
<dbReference type="OMA" id="CTAWNSM"/>
<evidence type="ECO:0000313" key="4">
    <source>
        <dbReference type="Proteomes" id="UP000008810"/>
    </source>
</evidence>
<name>I1HFJ3_BRADI</name>
<dbReference type="FunFam" id="2.120.10.80:FF:000163">
    <property type="entry name" value="F-box domain containing protein"/>
    <property type="match status" value="1"/>
</dbReference>
<dbReference type="Gramene" id="KQK04445">
    <property type="protein sequence ID" value="KQK04445"/>
    <property type="gene ID" value="BRADI_2g13540v3"/>
</dbReference>
<dbReference type="InterPro" id="IPR001810">
    <property type="entry name" value="F-box_dom"/>
</dbReference>
<dbReference type="GO" id="GO:0004842">
    <property type="term" value="F:ubiquitin-protein transferase activity"/>
    <property type="evidence" value="ECO:0000318"/>
    <property type="project" value="GO_Central"/>
</dbReference>
<dbReference type="GeneID" id="100824593"/>
<accession>I1HFJ3</accession>
<evidence type="ECO:0000313" key="3">
    <source>
        <dbReference type="EnsemblPlants" id="KQK04445"/>
    </source>
</evidence>
<evidence type="ECO:0000259" key="1">
    <source>
        <dbReference type="SMART" id="SM00256"/>
    </source>
</evidence>
<proteinExistence type="predicted"/>
<protein>
    <recommendedName>
        <fullName evidence="1">F-box domain-containing protein</fullName>
    </recommendedName>
</protein>
<dbReference type="Gene3D" id="2.120.10.80">
    <property type="entry name" value="Kelch-type beta propeller"/>
    <property type="match status" value="1"/>
</dbReference>
<dbReference type="InterPro" id="IPR015915">
    <property type="entry name" value="Kelch-typ_b-propeller"/>
</dbReference>
<organism evidence="2">
    <name type="scientific">Brachypodium distachyon</name>
    <name type="common">Purple false brome</name>
    <name type="synonym">Trachynia distachya</name>
    <dbReference type="NCBI Taxonomy" id="15368"/>
    <lineage>
        <taxon>Eukaryota</taxon>
        <taxon>Viridiplantae</taxon>
        <taxon>Streptophyta</taxon>
        <taxon>Embryophyta</taxon>
        <taxon>Tracheophyta</taxon>
        <taxon>Spermatophyta</taxon>
        <taxon>Magnoliopsida</taxon>
        <taxon>Liliopsida</taxon>
        <taxon>Poales</taxon>
        <taxon>Poaceae</taxon>
        <taxon>BOP clade</taxon>
        <taxon>Pooideae</taxon>
        <taxon>Stipodae</taxon>
        <taxon>Brachypodieae</taxon>
        <taxon>Brachypodium</taxon>
    </lineage>
</organism>
<dbReference type="HOGENOM" id="CLU_068785_0_0_1"/>
<dbReference type="eggNOG" id="ENOG502RYDB">
    <property type="taxonomic scope" value="Eukaryota"/>
</dbReference>
<dbReference type="EMBL" id="CM000881">
    <property type="protein sequence ID" value="KQK04445.1"/>
    <property type="molecule type" value="Genomic_DNA"/>
</dbReference>
<dbReference type="EnsemblPlants" id="KQK04445">
    <property type="protein sequence ID" value="KQK04445"/>
    <property type="gene ID" value="BRADI_2g13540v3"/>
</dbReference>
<evidence type="ECO:0000313" key="2">
    <source>
        <dbReference type="EMBL" id="KQK04445.1"/>
    </source>
</evidence>
<dbReference type="KEGG" id="bdi:100824593"/>
<keyword evidence="4" id="KW-1185">Reference proteome</keyword>
<dbReference type="SUPFAM" id="SSF50965">
    <property type="entry name" value="Galactose oxidase, central domain"/>
    <property type="match status" value="1"/>
</dbReference>
<dbReference type="OrthoDB" id="1885938at2759"/>
<sequence length="351" mass="38357">MASSAVACPWDALPEHLQERIVSLLPLTALLPVAAVSRALRRLLRSPAFHALLSPHRLDAFFLLSPRHAFHLLTRRLLPLAASRPLDSSSPPPPLVSSASPSLVVTAASLQRLPTLPDRSYLIAVIVPRSSSTSHSQEYTLVAVSTGAAVRSYTLDSADPSPRWEPRGELPRPFALLGNAAIACDHSLLYVLGRGPDALLSFDLVTGQWMVPPVVMPHGLTTAHLFVFEGRLFLVGGVEAFGVLQRVVVWQLDNDEAAGWMEVGTIPAEVFDELVAGRHGSFWHFQAAERMGIVCLYNAVDGRLVMFDVVDCAWTKLPRVSGLDAEESRQWFGHVLEPGIELLLGQRWPCL</sequence>
<dbReference type="GO" id="GO:0031146">
    <property type="term" value="P:SCF-dependent proteasomal ubiquitin-dependent protein catabolic process"/>
    <property type="evidence" value="ECO:0000318"/>
    <property type="project" value="GO_Central"/>
</dbReference>
<dbReference type="STRING" id="15368.I1HFJ3"/>
<reference evidence="2" key="2">
    <citation type="submission" date="2017-06" db="EMBL/GenBank/DDBJ databases">
        <title>WGS assembly of Brachypodium distachyon.</title>
        <authorList>
            <consortium name="The International Brachypodium Initiative"/>
            <person name="Lucas S."/>
            <person name="Harmon-Smith M."/>
            <person name="Lail K."/>
            <person name="Tice H."/>
            <person name="Grimwood J."/>
            <person name="Bruce D."/>
            <person name="Barry K."/>
            <person name="Shu S."/>
            <person name="Lindquist E."/>
            <person name="Wang M."/>
            <person name="Pitluck S."/>
            <person name="Vogel J.P."/>
            <person name="Garvin D.F."/>
            <person name="Mockler T.C."/>
            <person name="Schmutz J."/>
            <person name="Rokhsar D."/>
            <person name="Bevan M.W."/>
        </authorList>
    </citation>
    <scope>NUCLEOTIDE SEQUENCE</scope>
    <source>
        <strain evidence="2">Bd21</strain>
    </source>
</reference>
<dbReference type="InterPro" id="IPR011043">
    <property type="entry name" value="Gal_Oxase/kelch_b-propeller"/>
</dbReference>
<dbReference type="SMART" id="SM00256">
    <property type="entry name" value="FBOX"/>
    <property type="match status" value="1"/>
</dbReference>
<dbReference type="Pfam" id="PF00646">
    <property type="entry name" value="F-box"/>
    <property type="match status" value="1"/>
</dbReference>
<dbReference type="Proteomes" id="UP000008810">
    <property type="component" value="Chromosome 2"/>
</dbReference>
<dbReference type="AlphaFoldDB" id="I1HFJ3"/>
<feature type="domain" description="F-box" evidence="1">
    <location>
        <begin position="13"/>
        <end position="53"/>
    </location>
</feature>
<gene>
    <name evidence="3" type="primary">LOC100824593</name>
    <name evidence="2" type="ORF">BRADI_2g13540v3</name>
</gene>
<dbReference type="PANTHER" id="PTHR31672">
    <property type="entry name" value="BNACNNG10540D PROTEIN"/>
    <property type="match status" value="1"/>
</dbReference>
<dbReference type="InterPro" id="IPR050796">
    <property type="entry name" value="SCF_F-box_component"/>
</dbReference>
<dbReference type="RefSeq" id="XP_003567734.1">
    <property type="nucleotide sequence ID" value="XM_003567686.4"/>
</dbReference>
<reference evidence="3" key="3">
    <citation type="submission" date="2018-08" db="UniProtKB">
        <authorList>
            <consortium name="EnsemblPlants"/>
        </authorList>
    </citation>
    <scope>IDENTIFICATION</scope>
    <source>
        <strain evidence="3">cv. Bd21</strain>
    </source>
</reference>
<dbReference type="SUPFAM" id="SSF81383">
    <property type="entry name" value="F-box domain"/>
    <property type="match status" value="1"/>
</dbReference>
<dbReference type="InterPro" id="IPR036047">
    <property type="entry name" value="F-box-like_dom_sf"/>
</dbReference>